<dbReference type="KEGG" id="mbu:Mbur_1413"/>
<accession>Q12W51</accession>
<dbReference type="Proteomes" id="UP000001979">
    <property type="component" value="Chromosome"/>
</dbReference>
<feature type="domain" description="Prenylated flavin chaperone LpdD-like" evidence="1">
    <location>
        <begin position="13"/>
        <end position="117"/>
    </location>
</feature>
<keyword evidence="3" id="KW-1185">Reference proteome</keyword>
<dbReference type="STRING" id="259564.Mbur_1413"/>
<dbReference type="GeneID" id="3998514"/>
<proteinExistence type="predicted"/>
<evidence type="ECO:0000313" key="2">
    <source>
        <dbReference type="EMBL" id="ABE52325.1"/>
    </source>
</evidence>
<reference evidence="3" key="1">
    <citation type="journal article" date="2009" name="ISME J.">
        <title>The genome sequence of the psychrophilic archaeon, Methanococcoides burtonii: the role of genome evolution in cold adaptation.</title>
        <authorList>
            <person name="Allen M.A."/>
            <person name="Lauro F.M."/>
            <person name="Williams T.J."/>
            <person name="Burg D."/>
            <person name="Siddiqui K.S."/>
            <person name="De Francisci D."/>
            <person name="Chong K.W."/>
            <person name="Pilak O."/>
            <person name="Chew H.H."/>
            <person name="De Maere M.Z."/>
            <person name="Ting L."/>
            <person name="Katrib M."/>
            <person name="Ng C."/>
            <person name="Sowers K.R."/>
            <person name="Galperin M.Y."/>
            <person name="Anderson I.J."/>
            <person name="Ivanova N."/>
            <person name="Dalin E."/>
            <person name="Martinez M."/>
            <person name="Lapidus A."/>
            <person name="Hauser L."/>
            <person name="Land M."/>
            <person name="Thomas T."/>
            <person name="Cavicchioli R."/>
        </authorList>
    </citation>
    <scope>NUCLEOTIDE SEQUENCE [LARGE SCALE GENOMIC DNA]</scope>
    <source>
        <strain evidence="3">DSM 6242 / NBRC 107633 / OCM 468 / ACE-M</strain>
    </source>
</reference>
<dbReference type="HOGENOM" id="CLU_139132_2_0_2"/>
<sequence>MNLPILTKLTSRGELVLEHRNIGDDIIVTLTGGDGHVGAVAVGHYDNTGGHASSSVITLPSHRDDAIALDAARKITSATHNTTILTAGIHFPDITNEEIREVLSKADELINDLIRALEEA</sequence>
<dbReference type="RefSeq" id="WP_011499470.1">
    <property type="nucleotide sequence ID" value="NC_007955.1"/>
</dbReference>
<evidence type="ECO:0000313" key="3">
    <source>
        <dbReference type="Proteomes" id="UP000001979"/>
    </source>
</evidence>
<dbReference type="Pfam" id="PF21758">
    <property type="entry name" value="PAC_bac"/>
    <property type="match status" value="1"/>
</dbReference>
<gene>
    <name evidence="2" type="ordered locus">Mbur_1413</name>
</gene>
<evidence type="ECO:0000259" key="1">
    <source>
        <dbReference type="Pfam" id="PF21758"/>
    </source>
</evidence>
<dbReference type="InterPro" id="IPR048844">
    <property type="entry name" value="LpdD_chaperone-like"/>
</dbReference>
<name>Q12W51_METBU</name>
<organism evidence="2 3">
    <name type="scientific">Methanococcoides burtonii (strain DSM 6242 / NBRC 107633 / OCM 468 / ACE-M)</name>
    <dbReference type="NCBI Taxonomy" id="259564"/>
    <lineage>
        <taxon>Archaea</taxon>
        <taxon>Methanobacteriati</taxon>
        <taxon>Methanobacteriota</taxon>
        <taxon>Stenosarchaea group</taxon>
        <taxon>Methanomicrobia</taxon>
        <taxon>Methanosarcinales</taxon>
        <taxon>Methanosarcinaceae</taxon>
        <taxon>Methanococcoides</taxon>
    </lineage>
</organism>
<dbReference type="EMBL" id="CP000300">
    <property type="protein sequence ID" value="ABE52325.1"/>
    <property type="molecule type" value="Genomic_DNA"/>
</dbReference>
<protein>
    <recommendedName>
        <fullName evidence="1">Prenylated flavin chaperone LpdD-like domain-containing protein</fullName>
    </recommendedName>
</protein>
<dbReference type="OrthoDB" id="147150at2157"/>
<dbReference type="AlphaFoldDB" id="Q12W51"/>